<comment type="caution">
    <text evidence="1">The sequence shown here is derived from an EMBL/GenBank/DDBJ whole genome shotgun (WGS) entry which is preliminary data.</text>
</comment>
<proteinExistence type="predicted"/>
<accession>A0A9P0LI03</accession>
<evidence type="ECO:0000313" key="2">
    <source>
        <dbReference type="Proteomes" id="UP001152888"/>
    </source>
</evidence>
<dbReference type="OrthoDB" id="2433005at2759"/>
<evidence type="ECO:0000313" key="1">
    <source>
        <dbReference type="EMBL" id="CAH1998844.1"/>
    </source>
</evidence>
<dbReference type="AlphaFoldDB" id="A0A9P0LI03"/>
<keyword evidence="2" id="KW-1185">Reference proteome</keyword>
<name>A0A9P0LI03_ACAOB</name>
<dbReference type="PANTHER" id="PTHR46954:SF1">
    <property type="entry name" value="C2H2-TYPE DOMAIN-CONTAINING PROTEIN"/>
    <property type="match status" value="1"/>
</dbReference>
<reference evidence="1" key="1">
    <citation type="submission" date="2022-03" db="EMBL/GenBank/DDBJ databases">
        <authorList>
            <person name="Sayadi A."/>
        </authorList>
    </citation>
    <scope>NUCLEOTIDE SEQUENCE</scope>
</reference>
<dbReference type="EMBL" id="CAKOFQ010007342">
    <property type="protein sequence ID" value="CAH1998844.1"/>
    <property type="molecule type" value="Genomic_DNA"/>
</dbReference>
<sequence length="100" mass="11165">SVGHPNLESNQHSLLKTIADIALFGSAADYRRRTESIRSVKTLDELTQELRKIGFDIIRSGTYLRLISRKSNSAEGRRHVSTVPVNTFTAKDADPRPTDV</sequence>
<gene>
    <name evidence="1" type="ORF">ACAOBT_LOCUS24614</name>
</gene>
<feature type="non-terminal residue" evidence="1">
    <location>
        <position position="1"/>
    </location>
</feature>
<organism evidence="1 2">
    <name type="scientific">Acanthoscelides obtectus</name>
    <name type="common">Bean weevil</name>
    <name type="synonym">Bruchus obtectus</name>
    <dbReference type="NCBI Taxonomy" id="200917"/>
    <lineage>
        <taxon>Eukaryota</taxon>
        <taxon>Metazoa</taxon>
        <taxon>Ecdysozoa</taxon>
        <taxon>Arthropoda</taxon>
        <taxon>Hexapoda</taxon>
        <taxon>Insecta</taxon>
        <taxon>Pterygota</taxon>
        <taxon>Neoptera</taxon>
        <taxon>Endopterygota</taxon>
        <taxon>Coleoptera</taxon>
        <taxon>Polyphaga</taxon>
        <taxon>Cucujiformia</taxon>
        <taxon>Chrysomeloidea</taxon>
        <taxon>Chrysomelidae</taxon>
        <taxon>Bruchinae</taxon>
        <taxon>Bruchini</taxon>
        <taxon>Acanthoscelides</taxon>
    </lineage>
</organism>
<protein>
    <submittedName>
        <fullName evidence="1">Uncharacterized protein</fullName>
    </submittedName>
</protein>
<dbReference type="PANTHER" id="PTHR46954">
    <property type="entry name" value="C2H2-TYPE DOMAIN-CONTAINING PROTEIN"/>
    <property type="match status" value="1"/>
</dbReference>
<dbReference type="Proteomes" id="UP001152888">
    <property type="component" value="Unassembled WGS sequence"/>
</dbReference>